<dbReference type="GO" id="GO:0005886">
    <property type="term" value="C:plasma membrane"/>
    <property type="evidence" value="ECO:0007669"/>
    <property type="project" value="UniProtKB-SubCell"/>
</dbReference>
<feature type="transmembrane region" description="Helical" evidence="8">
    <location>
        <begin position="248"/>
        <end position="267"/>
    </location>
</feature>
<name>A0A926DX21_9FIRM</name>
<keyword evidence="10" id="KW-1185">Reference proteome</keyword>
<feature type="transmembrane region" description="Helical" evidence="8">
    <location>
        <begin position="274"/>
        <end position="292"/>
    </location>
</feature>
<evidence type="ECO:0000256" key="4">
    <source>
        <dbReference type="ARBA" id="ARBA00022475"/>
    </source>
</evidence>
<feature type="transmembrane region" description="Helical" evidence="8">
    <location>
        <begin position="187"/>
        <end position="206"/>
    </location>
</feature>
<keyword evidence="6 8" id="KW-1133">Transmembrane helix</keyword>
<feature type="transmembrane region" description="Helical" evidence="8">
    <location>
        <begin position="50"/>
        <end position="67"/>
    </location>
</feature>
<dbReference type="PANTHER" id="PTHR21716">
    <property type="entry name" value="TRANSMEMBRANE PROTEIN"/>
    <property type="match status" value="1"/>
</dbReference>
<feature type="transmembrane region" description="Helical" evidence="8">
    <location>
        <begin position="356"/>
        <end position="377"/>
    </location>
</feature>
<keyword evidence="7 8" id="KW-0472">Membrane</keyword>
<sequence>MKIQWNRRYTTIAVYAFLVIVAAILFFTIIQNFNGFSAYTTRVLTLLTPFVYGFIIAYILNPILRMFDKWLLPRLFRDKLKPKLRRAVAILLTYLVAILFLSVFFSIVIPEIGASLSGIISKFPEYLKTAETWISEIFIAVESWGIDDANIQRMLQSVLQSFDDLLERGYNLIKDALPVLLNTTKQFADGVFNIILGIIISVYLLMGKEKFFAQLKKALYAFLPAPAVERSVYIAHKSHITFSGFINGKLLDSLIIGILCFIGMSIFRMPNAMLISVIVGVTNVIPYFGPIFGAIPGALLILLTDPIKTIGFLIFIFLLQQFDGNILGPKILGETTGISAFWVIFAIVVFSSLLGVWGMFIGVPLFAVIYTLISEYIDNRLRRKGMPTETDEYASEHHKIEF</sequence>
<evidence type="ECO:0000256" key="5">
    <source>
        <dbReference type="ARBA" id="ARBA00022692"/>
    </source>
</evidence>
<evidence type="ECO:0000256" key="1">
    <source>
        <dbReference type="ARBA" id="ARBA00004651"/>
    </source>
</evidence>
<dbReference type="PANTHER" id="PTHR21716:SF53">
    <property type="entry name" value="PERMEASE PERM-RELATED"/>
    <property type="match status" value="1"/>
</dbReference>
<protein>
    <submittedName>
        <fullName evidence="9">AI-2E family transporter</fullName>
    </submittedName>
</protein>
<proteinExistence type="inferred from homology"/>
<dbReference type="EMBL" id="JACRST010000012">
    <property type="protein sequence ID" value="MBC8546983.1"/>
    <property type="molecule type" value="Genomic_DNA"/>
</dbReference>
<dbReference type="InterPro" id="IPR002549">
    <property type="entry name" value="AI-2E-like"/>
</dbReference>
<dbReference type="GO" id="GO:0055085">
    <property type="term" value="P:transmembrane transport"/>
    <property type="evidence" value="ECO:0007669"/>
    <property type="project" value="TreeGrafter"/>
</dbReference>
<evidence type="ECO:0000256" key="2">
    <source>
        <dbReference type="ARBA" id="ARBA00009773"/>
    </source>
</evidence>
<comment type="subcellular location">
    <subcellularLocation>
        <location evidence="1">Cell membrane</location>
        <topology evidence="1">Multi-pass membrane protein</topology>
    </subcellularLocation>
</comment>
<evidence type="ECO:0000313" key="10">
    <source>
        <dbReference type="Proteomes" id="UP000653127"/>
    </source>
</evidence>
<evidence type="ECO:0000256" key="6">
    <source>
        <dbReference type="ARBA" id="ARBA00022989"/>
    </source>
</evidence>
<feature type="transmembrane region" description="Helical" evidence="8">
    <location>
        <begin position="88"/>
        <end position="109"/>
    </location>
</feature>
<keyword evidence="4" id="KW-1003">Cell membrane</keyword>
<evidence type="ECO:0000313" key="9">
    <source>
        <dbReference type="EMBL" id="MBC8546983.1"/>
    </source>
</evidence>
<comment type="similarity">
    <text evidence="2">Belongs to the autoinducer-2 exporter (AI-2E) (TC 2.A.86) family.</text>
</comment>
<keyword evidence="3" id="KW-0813">Transport</keyword>
<dbReference type="Pfam" id="PF01594">
    <property type="entry name" value="AI-2E_transport"/>
    <property type="match status" value="1"/>
</dbReference>
<organism evidence="9 10">
    <name type="scientific">Ligaoa zhengdingensis</name>
    <dbReference type="NCBI Taxonomy" id="2763658"/>
    <lineage>
        <taxon>Bacteria</taxon>
        <taxon>Bacillati</taxon>
        <taxon>Bacillota</taxon>
        <taxon>Clostridia</taxon>
        <taxon>Eubacteriales</taxon>
        <taxon>Oscillospiraceae</taxon>
        <taxon>Ligaoa</taxon>
    </lineage>
</organism>
<dbReference type="AlphaFoldDB" id="A0A926DX21"/>
<feature type="transmembrane region" description="Helical" evidence="8">
    <location>
        <begin position="298"/>
        <end position="319"/>
    </location>
</feature>
<evidence type="ECO:0000256" key="8">
    <source>
        <dbReference type="SAM" id="Phobius"/>
    </source>
</evidence>
<gene>
    <name evidence="9" type="ORF">H8711_08570</name>
</gene>
<dbReference type="Proteomes" id="UP000653127">
    <property type="component" value="Unassembled WGS sequence"/>
</dbReference>
<comment type="caution">
    <text evidence="9">The sequence shown here is derived from an EMBL/GenBank/DDBJ whole genome shotgun (WGS) entry which is preliminary data.</text>
</comment>
<reference evidence="9" key="1">
    <citation type="submission" date="2020-08" db="EMBL/GenBank/DDBJ databases">
        <title>Genome public.</title>
        <authorList>
            <person name="Liu C."/>
            <person name="Sun Q."/>
        </authorList>
    </citation>
    <scope>NUCLEOTIDE SEQUENCE</scope>
    <source>
        <strain evidence="9">NSJ-31</strain>
    </source>
</reference>
<accession>A0A926DX21</accession>
<keyword evidence="5 8" id="KW-0812">Transmembrane</keyword>
<evidence type="ECO:0000256" key="7">
    <source>
        <dbReference type="ARBA" id="ARBA00023136"/>
    </source>
</evidence>
<evidence type="ECO:0000256" key="3">
    <source>
        <dbReference type="ARBA" id="ARBA00022448"/>
    </source>
</evidence>
<feature type="transmembrane region" description="Helical" evidence="8">
    <location>
        <begin position="12"/>
        <end position="30"/>
    </location>
</feature>
<dbReference type="RefSeq" id="WP_249283059.1">
    <property type="nucleotide sequence ID" value="NZ_JACRST010000012.1"/>
</dbReference>